<dbReference type="Proteomes" id="UP000218887">
    <property type="component" value="Unassembled WGS sequence"/>
</dbReference>
<dbReference type="AlphaFoldDB" id="A0A2A2IG54"/>
<evidence type="ECO:0008006" key="4">
    <source>
        <dbReference type="Google" id="ProtNLM"/>
    </source>
</evidence>
<feature type="region of interest" description="Disordered" evidence="1">
    <location>
        <begin position="281"/>
        <end position="314"/>
    </location>
</feature>
<feature type="compositionally biased region" description="Basic and acidic residues" evidence="1">
    <location>
        <begin position="287"/>
        <end position="296"/>
    </location>
</feature>
<dbReference type="OrthoDB" id="2595722at2"/>
<evidence type="ECO:0000313" key="2">
    <source>
        <dbReference type="EMBL" id="PAV30296.1"/>
    </source>
</evidence>
<comment type="caution">
    <text evidence="2">The sequence shown here is derived from an EMBL/GenBank/DDBJ whole genome shotgun (WGS) entry which is preliminary data.</text>
</comment>
<reference evidence="2 3" key="1">
    <citation type="submission" date="2017-08" db="EMBL/GenBank/DDBJ databases">
        <title>Virgibacillus indicus sp. nov. and Virgibacillus profoundi sp. nov, two moderately halophilic bacteria isolated from marine sediment by using the Microfluidic Streak Plate.</title>
        <authorList>
            <person name="Xu B."/>
            <person name="Hu B."/>
            <person name="Wang J."/>
            <person name="Zhu Y."/>
            <person name="Huang L."/>
            <person name="Du W."/>
            <person name="Huang Y."/>
        </authorList>
    </citation>
    <scope>NUCLEOTIDE SEQUENCE [LARGE SCALE GENOMIC DNA]</scope>
    <source>
        <strain evidence="2 3">IO3-P3-H5</strain>
    </source>
</reference>
<evidence type="ECO:0000256" key="1">
    <source>
        <dbReference type="SAM" id="MobiDB-lite"/>
    </source>
</evidence>
<proteinExistence type="predicted"/>
<name>A0A2A2IG54_9BACI</name>
<accession>A0A2A2IG54</accession>
<sequence length="314" mass="34599">MTTENNGNTTIREAKNIVTVEGLLLEMESREGTSAAGKDFLSAKLTVATNEEKTEQHVIELFSMKLKADGNVNGIYSSLKTVVDEYKSVAQHGDQADYVRTTTGKIALNDYVGGDGQLKSFPQISATFVNRLDAGEEPNYHAGFETELVVSKVVEEINQDEEETGRVKLGGYIPLYGGKVIPFEFVVNEDGSPYVLDNYENGDTVFVYGDIINFKEKTVKTIESAFGADKQEVNYKTTRSWTVSGGVEPYEEDNVNTYNVDAIKKALAEREVYLEGLKEKKKKGGEKKKGGFDTKSKTKKKSGAASIDQDSLPF</sequence>
<dbReference type="EMBL" id="NPOA01000004">
    <property type="protein sequence ID" value="PAV30296.1"/>
    <property type="molecule type" value="Genomic_DNA"/>
</dbReference>
<evidence type="ECO:0000313" key="3">
    <source>
        <dbReference type="Proteomes" id="UP000218887"/>
    </source>
</evidence>
<organism evidence="2 3">
    <name type="scientific">Virgibacillus profundi</name>
    <dbReference type="NCBI Taxonomy" id="2024555"/>
    <lineage>
        <taxon>Bacteria</taxon>
        <taxon>Bacillati</taxon>
        <taxon>Bacillota</taxon>
        <taxon>Bacilli</taxon>
        <taxon>Bacillales</taxon>
        <taxon>Bacillaceae</taxon>
        <taxon>Virgibacillus</taxon>
    </lineage>
</organism>
<keyword evidence="3" id="KW-1185">Reference proteome</keyword>
<dbReference type="RefSeq" id="WP_095654898.1">
    <property type="nucleotide sequence ID" value="NZ_NPOA01000004.1"/>
</dbReference>
<protein>
    <recommendedName>
        <fullName evidence="4">Single-stranded DNA-binding protein</fullName>
    </recommendedName>
</protein>
<gene>
    <name evidence="2" type="ORF">CIL05_07450</name>
</gene>